<dbReference type="SUPFAM" id="SSF52540">
    <property type="entry name" value="P-loop containing nucleoside triphosphate hydrolases"/>
    <property type="match status" value="1"/>
</dbReference>
<evidence type="ECO:0000313" key="4">
    <source>
        <dbReference type="Proteomes" id="UP000247555"/>
    </source>
</evidence>
<dbReference type="Gene3D" id="3.40.50.300">
    <property type="entry name" value="P-loop containing nucleotide triphosphate hydrolases"/>
    <property type="match status" value="2"/>
</dbReference>
<dbReference type="InterPro" id="IPR003959">
    <property type="entry name" value="ATPase_AAA_core"/>
</dbReference>
<evidence type="ECO:0000313" key="3">
    <source>
        <dbReference type="EMBL" id="PXX81860.1"/>
    </source>
</evidence>
<evidence type="ECO:0000259" key="1">
    <source>
        <dbReference type="Pfam" id="PF13304"/>
    </source>
</evidence>
<proteinExistence type="predicted"/>
<gene>
    <name evidence="3" type="ORF">DFR34_10189</name>
</gene>
<keyword evidence="4" id="KW-1185">Reference proteome</keyword>
<dbReference type="Proteomes" id="UP000247555">
    <property type="component" value="Unassembled WGS sequence"/>
</dbReference>
<evidence type="ECO:0000259" key="2">
    <source>
        <dbReference type="Pfam" id="PF13476"/>
    </source>
</evidence>
<feature type="domain" description="ATPase AAA-type core" evidence="1">
    <location>
        <begin position="269"/>
        <end position="352"/>
    </location>
</feature>
<name>A0A318KVM4_9NEIS</name>
<comment type="caution">
    <text evidence="3">The sequence shown here is derived from an EMBL/GenBank/DDBJ whole genome shotgun (WGS) entry which is preliminary data.</text>
</comment>
<dbReference type="RefSeq" id="WP_211309243.1">
    <property type="nucleotide sequence ID" value="NZ_QJKI01000001.1"/>
</dbReference>
<dbReference type="InterPro" id="IPR027417">
    <property type="entry name" value="P-loop_NTPase"/>
</dbReference>
<dbReference type="PANTHER" id="PTHR32182">
    <property type="entry name" value="DNA REPLICATION AND REPAIR PROTEIN RECF"/>
    <property type="match status" value="1"/>
</dbReference>
<sequence>MTILTSLTLNNFRCFTHLEVDFHPEFTVLIAPNGSGKTTVLDAARVALWSYVKGFDLAGKGAMLEIADVRLAPRPDGGMEPQLPACISAQGSWGDGVGERVWTQSRERVKPRSNAQENPAAKQLKAFASQLERQVRAGEAVILPLVSYLGTSRLWFEGRFTSAAKEVTLENSEYSRTSGYRDCLTYVSSFKAFCAWYGWVFRSYREEQILALERNQALSDAGRRFAEVIAVVTAAVDALVATATGWHGLEYRASQNQQLVMHHPQFGSMPVEMLSDGIRNAIAMVADLAFRAYKLNPHLGAEAARQTPGIALIDEVDMFLHPAWQQTIVASLRSAFPSIQFIVTTHSPQVLSTLPRENIRVIEHSEAGSVARMPDFSPLAHESGAALAKVMGVHQEPPLAIQDDIRQFEQCVRANQEHSDSARALRAKLDAAGYQFHDSDLATWRFLAGHRAAGGKPA</sequence>
<dbReference type="GO" id="GO:0006302">
    <property type="term" value="P:double-strand break repair"/>
    <property type="evidence" value="ECO:0007669"/>
    <property type="project" value="InterPro"/>
</dbReference>
<accession>A0A318KVM4</accession>
<dbReference type="PANTHER" id="PTHR32182:SF23">
    <property type="entry name" value="ATP BINDING PROTEIN"/>
    <property type="match status" value="1"/>
</dbReference>
<protein>
    <submittedName>
        <fullName evidence="3">Putative ATP-binding protein involved in virulence</fullName>
    </submittedName>
</protein>
<dbReference type="GO" id="GO:0016887">
    <property type="term" value="F:ATP hydrolysis activity"/>
    <property type="evidence" value="ECO:0007669"/>
    <property type="project" value="InterPro"/>
</dbReference>
<dbReference type="Pfam" id="PF13304">
    <property type="entry name" value="AAA_21"/>
    <property type="match status" value="1"/>
</dbReference>
<keyword evidence="3" id="KW-0067">ATP-binding</keyword>
<dbReference type="EMBL" id="QJKI01000001">
    <property type="protein sequence ID" value="PXX81860.1"/>
    <property type="molecule type" value="Genomic_DNA"/>
</dbReference>
<dbReference type="GO" id="GO:0000731">
    <property type="term" value="P:DNA synthesis involved in DNA repair"/>
    <property type="evidence" value="ECO:0007669"/>
    <property type="project" value="TreeGrafter"/>
</dbReference>
<feature type="domain" description="Rad50/SbcC-type AAA" evidence="2">
    <location>
        <begin position="6"/>
        <end position="159"/>
    </location>
</feature>
<reference evidence="3 4" key="1">
    <citation type="submission" date="2018-05" db="EMBL/GenBank/DDBJ databases">
        <title>Genomic Encyclopedia of Type Strains, Phase IV (KMG-IV): sequencing the most valuable type-strain genomes for metagenomic binning, comparative biology and taxonomic classification.</title>
        <authorList>
            <person name="Goeker M."/>
        </authorList>
    </citation>
    <scope>NUCLEOTIDE SEQUENCE [LARGE SCALE GENOMIC DNA]</scope>
    <source>
        <strain evidence="3 4">DSM 29661</strain>
    </source>
</reference>
<organism evidence="3 4">
    <name type="scientific">Rivihabitans pingtungensis</name>
    <dbReference type="NCBI Taxonomy" id="1054498"/>
    <lineage>
        <taxon>Bacteria</taxon>
        <taxon>Pseudomonadati</taxon>
        <taxon>Pseudomonadota</taxon>
        <taxon>Betaproteobacteria</taxon>
        <taxon>Neisseriales</taxon>
        <taxon>Aquaspirillaceae</taxon>
        <taxon>Rivihabitans</taxon>
    </lineage>
</organism>
<dbReference type="InterPro" id="IPR038729">
    <property type="entry name" value="Rad50/SbcC_AAA"/>
</dbReference>
<dbReference type="AlphaFoldDB" id="A0A318KVM4"/>
<dbReference type="Pfam" id="PF13476">
    <property type="entry name" value="AAA_23"/>
    <property type="match status" value="1"/>
</dbReference>
<dbReference type="GO" id="GO:0005524">
    <property type="term" value="F:ATP binding"/>
    <property type="evidence" value="ECO:0007669"/>
    <property type="project" value="UniProtKB-KW"/>
</dbReference>
<keyword evidence="3" id="KW-0547">Nucleotide-binding</keyword>